<reference key="1">
    <citation type="submission" date="2009-08" db="EMBL/GenBank/DDBJ databases">
        <title>The genome sequence of Methanothermobacter marburgensis.</title>
        <authorList>
            <person name="Kaster A."/>
            <person name="Seedorf H."/>
            <person name="Goenrich M."/>
            <person name="Wiezer A."/>
            <person name="Liesegang H."/>
            <person name="Thauer R."/>
            <person name="Gottschalk G."/>
        </authorList>
    </citation>
    <scope>NUCLEOTIDE SEQUENCE</scope>
    <source>
        <strain>Marburg</strain>
    </source>
</reference>
<dbReference type="EMBL" id="CP001710">
    <property type="protein sequence ID" value="ADL58749.1"/>
    <property type="molecule type" value="Genomic_DNA"/>
</dbReference>
<reference evidence="1 2" key="2">
    <citation type="journal article" date="2010" name="J. Bacteriol.">
        <title>Complete genome sequence of Methanothermobacter marburgensis, a methanoarchaeon model organism.</title>
        <authorList>
            <person name="Liesegang H."/>
            <person name="Kaster A.K."/>
            <person name="Wiezer A."/>
            <person name="Goenrich M."/>
            <person name="Wollherr A."/>
            <person name="Seedorf H."/>
            <person name="Gottschalk G."/>
            <person name="Thauer R.K."/>
        </authorList>
    </citation>
    <scope>NUCLEOTIDE SEQUENCE [LARGE SCALE GENOMIC DNA]</scope>
    <source>
        <strain evidence="2">ATCC BAA-927 / DSM 2133 / JCM 14651 / NBRC 100331 / OCM 82 / Marburg</strain>
    </source>
</reference>
<evidence type="ECO:0000313" key="2">
    <source>
        <dbReference type="Proteomes" id="UP000000345"/>
    </source>
</evidence>
<dbReference type="Proteomes" id="UP000000345">
    <property type="component" value="Chromosome"/>
</dbReference>
<evidence type="ECO:0008006" key="3">
    <source>
        <dbReference type="Google" id="ProtNLM"/>
    </source>
</evidence>
<dbReference type="SUPFAM" id="SSF48239">
    <property type="entry name" value="Terpenoid cyclases/Protein prenyltransferases"/>
    <property type="match status" value="1"/>
</dbReference>
<dbReference type="STRING" id="79929.MTBMA_c11560"/>
<accession>D9PX01</accession>
<dbReference type="HOGENOM" id="CLU_1700316_0_0_2"/>
<dbReference type="PaxDb" id="79929-MTBMA_c11560"/>
<proteinExistence type="predicted"/>
<dbReference type="AlphaFoldDB" id="D9PX01"/>
<dbReference type="OrthoDB" id="84819at2157"/>
<gene>
    <name evidence="1" type="ordered locus">MTBMA_c11560</name>
</gene>
<dbReference type="InterPro" id="IPR008930">
    <property type="entry name" value="Terpenoid_cyclase/PrenylTrfase"/>
</dbReference>
<keyword evidence="2" id="KW-1185">Reference proteome</keyword>
<sequence>MSYRKSKLEITYYMDSVLRLHGEYLEGVPKWVLSLQNDDGGFGRYGSDIINTHFAVEILEAHGVGFSRKDVLEFADSCWGDGGWNFTPLSYPPYLETVYAGFRLNEILRGRKYDVEDFILKLRNPDGGFRRSLYMGISEPEYTYRAVYMLFSGR</sequence>
<organism evidence="1 2">
    <name type="scientific">Methanothermobacter marburgensis (strain ATCC BAA-927 / DSM 2133 / JCM 14651 / NBRC 100331 / OCM 82 / Marburg)</name>
    <name type="common">Methanobacterium thermoautotrophicum</name>
    <dbReference type="NCBI Taxonomy" id="79929"/>
    <lineage>
        <taxon>Archaea</taxon>
        <taxon>Methanobacteriati</taxon>
        <taxon>Methanobacteriota</taxon>
        <taxon>Methanomada group</taxon>
        <taxon>Methanobacteria</taxon>
        <taxon>Methanobacteriales</taxon>
        <taxon>Methanobacteriaceae</taxon>
        <taxon>Methanothermobacter</taxon>
    </lineage>
</organism>
<dbReference type="GeneID" id="9704864"/>
<name>D9PX01_METTM</name>
<evidence type="ECO:0000313" key="1">
    <source>
        <dbReference type="EMBL" id="ADL58749.1"/>
    </source>
</evidence>
<protein>
    <recommendedName>
        <fullName evidence="3">Squalene cyclase C-terminal domain-containing protein</fullName>
    </recommendedName>
</protein>
<dbReference type="KEGG" id="mmg:MTBMA_c11560"/>
<dbReference type="RefSeq" id="WP_013295971.1">
    <property type="nucleotide sequence ID" value="NC_014408.1"/>
</dbReference>
<dbReference type="Gene3D" id="1.50.10.20">
    <property type="match status" value="1"/>
</dbReference>
<dbReference type="GeneID" id="77399929"/>